<dbReference type="SUPFAM" id="SSF51011">
    <property type="entry name" value="Glycosyl hydrolase domain"/>
    <property type="match status" value="1"/>
</dbReference>
<evidence type="ECO:0000313" key="13">
    <source>
        <dbReference type="Proteomes" id="UP000664701"/>
    </source>
</evidence>
<dbReference type="SUPFAM" id="SSF51445">
    <property type="entry name" value="(Trans)glycosidases"/>
    <property type="match status" value="1"/>
</dbReference>
<keyword evidence="7 10" id="KW-0808">Transferase</keyword>
<dbReference type="HAMAP" id="MF_00685">
    <property type="entry name" value="GlgB"/>
    <property type="match status" value="1"/>
</dbReference>
<evidence type="ECO:0000256" key="10">
    <source>
        <dbReference type="HAMAP-Rule" id="MF_00685"/>
    </source>
</evidence>
<dbReference type="CDD" id="cd02855">
    <property type="entry name" value="E_set_GBE_prok_N"/>
    <property type="match status" value="1"/>
</dbReference>
<feature type="active site" description="Nucleophile" evidence="10">
    <location>
        <position position="305"/>
    </location>
</feature>
<accession>A0ABZ2SM87</accession>
<dbReference type="InterPro" id="IPR004193">
    <property type="entry name" value="Glyco_hydro_13_N"/>
</dbReference>
<comment type="catalytic activity">
    <reaction evidence="1 10">
        <text>Transfers a segment of a (1-&gt;4)-alpha-D-glucan chain to a primary hydroxy group in a similar glucan chain.</text>
        <dbReference type="EC" id="2.4.1.18"/>
    </reaction>
</comment>
<keyword evidence="13" id="KW-1185">Reference proteome</keyword>
<dbReference type="Pfam" id="PF02922">
    <property type="entry name" value="CBM_48"/>
    <property type="match status" value="1"/>
</dbReference>
<dbReference type="InterPro" id="IPR006048">
    <property type="entry name" value="A-amylase/branching_C"/>
</dbReference>
<evidence type="ECO:0000256" key="4">
    <source>
        <dbReference type="ARBA" id="ARBA00009000"/>
    </source>
</evidence>
<keyword evidence="5 10" id="KW-0321">Glycogen metabolism</keyword>
<evidence type="ECO:0000256" key="1">
    <source>
        <dbReference type="ARBA" id="ARBA00000826"/>
    </source>
</evidence>
<evidence type="ECO:0000259" key="11">
    <source>
        <dbReference type="SMART" id="SM00642"/>
    </source>
</evidence>
<dbReference type="InterPro" id="IPR044143">
    <property type="entry name" value="GlgB_N_E_set_prok"/>
</dbReference>
<dbReference type="InterPro" id="IPR006407">
    <property type="entry name" value="GlgB"/>
</dbReference>
<dbReference type="Pfam" id="PF00128">
    <property type="entry name" value="Alpha-amylase"/>
    <property type="match status" value="2"/>
</dbReference>
<reference evidence="12 13" key="1">
    <citation type="submission" date="2024-03" db="EMBL/GenBank/DDBJ databases">
        <title>The Genome Sequence of Enterococcus sp. DIV2402.</title>
        <authorList>
            <consortium name="The Broad Institute Genomics Platform"/>
            <consortium name="The Broad Institute Microbial Omics Core"/>
            <consortium name="The Broad Institute Genomic Center for Infectious Diseases"/>
            <person name="Earl A."/>
            <person name="Manson A."/>
            <person name="Gilmore M."/>
            <person name="Schwartman J."/>
            <person name="Shea T."/>
            <person name="Abouelleil A."/>
            <person name="Cao P."/>
            <person name="Chapman S."/>
            <person name="Cusick C."/>
            <person name="Young S."/>
            <person name="Neafsey D."/>
            <person name="Nusbaum C."/>
            <person name="Birren B."/>
        </authorList>
    </citation>
    <scope>NUCLEOTIDE SEQUENCE [LARGE SCALE GENOMIC DNA]</scope>
    <source>
        <strain evidence="12 13">DIV2402</strain>
    </source>
</reference>
<dbReference type="Pfam" id="PF02806">
    <property type="entry name" value="Alpha-amylase_C"/>
    <property type="match status" value="1"/>
</dbReference>
<dbReference type="InterPro" id="IPR037439">
    <property type="entry name" value="Branching_enzy"/>
</dbReference>
<evidence type="ECO:0000256" key="8">
    <source>
        <dbReference type="ARBA" id="ARBA00023056"/>
    </source>
</evidence>
<comment type="function">
    <text evidence="2 10">Catalyzes the formation of the alpha-1,6-glucosidic linkages in glycogen by scission of a 1,4-alpha-linked oligosaccharide from growing alpha-1,4-glucan chains and the subsequent attachment of the oligosaccharide to the alpha-1,6 position.</text>
</comment>
<gene>
    <name evidence="10" type="primary">glgB</name>
    <name evidence="12" type="ORF">DOK78_001580</name>
</gene>
<keyword evidence="9 10" id="KW-0119">Carbohydrate metabolism</keyword>
<dbReference type="PIRSF" id="PIRSF000463">
    <property type="entry name" value="GlgB"/>
    <property type="match status" value="1"/>
</dbReference>
<dbReference type="SMART" id="SM00642">
    <property type="entry name" value="Aamy"/>
    <property type="match status" value="1"/>
</dbReference>
<comment type="pathway">
    <text evidence="3 10">Glycan biosynthesis; glycogen biosynthesis.</text>
</comment>
<comment type="similarity">
    <text evidence="4 10">Belongs to the glycosyl hydrolase 13 family. GlgB subfamily.</text>
</comment>
<evidence type="ECO:0000313" key="12">
    <source>
        <dbReference type="EMBL" id="WYJ76943.1"/>
    </source>
</evidence>
<comment type="subunit">
    <text evidence="10">Monomer.</text>
</comment>
<dbReference type="Proteomes" id="UP000664701">
    <property type="component" value="Chromosome"/>
</dbReference>
<keyword evidence="8 10" id="KW-0320">Glycogen biosynthesis</keyword>
<dbReference type="InterPro" id="IPR006047">
    <property type="entry name" value="GH13_cat_dom"/>
</dbReference>
<dbReference type="RefSeq" id="WP_207940875.1">
    <property type="nucleotide sequence ID" value="NZ_CP147251.1"/>
</dbReference>
<organism evidence="12 13">
    <name type="scientific">Candidatus Enterococcus lowellii</name>
    <dbReference type="NCBI Taxonomy" id="2230877"/>
    <lineage>
        <taxon>Bacteria</taxon>
        <taxon>Bacillati</taxon>
        <taxon>Bacillota</taxon>
        <taxon>Bacilli</taxon>
        <taxon>Lactobacillales</taxon>
        <taxon>Enterococcaceae</taxon>
        <taxon>Enterococcus</taxon>
    </lineage>
</organism>
<feature type="active site" description="Proton donor" evidence="10">
    <location>
        <position position="356"/>
    </location>
</feature>
<evidence type="ECO:0000256" key="9">
    <source>
        <dbReference type="ARBA" id="ARBA00023277"/>
    </source>
</evidence>
<proteinExistence type="inferred from homology"/>
<protein>
    <recommendedName>
        <fullName evidence="10">1,4-alpha-glucan branching enzyme GlgB</fullName>
        <ecNumber evidence="10">2.4.1.18</ecNumber>
    </recommendedName>
    <alternativeName>
        <fullName evidence="10">1,4-alpha-D-glucan:1,4-alpha-D-glucan 6-glucosyl-transferase</fullName>
    </alternativeName>
    <alternativeName>
        <fullName evidence="10">Alpha-(1-&gt;4)-glucan branching enzyme</fullName>
    </alternativeName>
    <alternativeName>
        <fullName evidence="10">Glycogen branching enzyme</fullName>
        <shortName evidence="10">BE</shortName>
    </alternativeName>
</protein>
<dbReference type="InterPro" id="IPR017853">
    <property type="entry name" value="GH"/>
</dbReference>
<dbReference type="Gene3D" id="3.20.20.80">
    <property type="entry name" value="Glycosidases"/>
    <property type="match status" value="1"/>
</dbReference>
<dbReference type="CDD" id="cd11322">
    <property type="entry name" value="AmyAc_Glg_BE"/>
    <property type="match status" value="1"/>
</dbReference>
<dbReference type="Gene3D" id="2.60.40.1180">
    <property type="entry name" value="Golgi alpha-mannosidase II"/>
    <property type="match status" value="1"/>
</dbReference>
<keyword evidence="6 10" id="KW-0328">Glycosyltransferase</keyword>
<dbReference type="EMBL" id="CP147251">
    <property type="protein sequence ID" value="WYJ76943.1"/>
    <property type="molecule type" value="Genomic_DNA"/>
</dbReference>
<feature type="domain" description="Glycosyl hydrolase family 13 catalytic" evidence="11">
    <location>
        <begin position="159"/>
        <end position="506"/>
    </location>
</feature>
<dbReference type="SUPFAM" id="SSF81296">
    <property type="entry name" value="E set domains"/>
    <property type="match status" value="1"/>
</dbReference>
<sequence length="665" mass="77941">MSVKDKKFLEAEQRFLTGENFYAQHLLGVHKEGENYIFRVWAPNAQKVWLVGDFNEWDDSLPMEMREVSGIWEVATSLPKEGEKYKFKIRQADGREIMKIDPFAIRFEERPGMAAVLHTVPTKTWKDGLWRGRQKRRNTFKRPLNIYEVHASSWKQHSEGTPYSFADLKDELIPYVKKMGYTHIEFMPLMEHPLGMSWGYQLTGYFALSSYYGTPKEFQDFVEECHLNNIGVFVDWVPGHFCINDDTLPYYDGTPTFEYEDPNRAKNNRWGTICFDLGKPQVQSFLISSALFWLEMYHIDGIRVDAVSSMLYLDYDDGPWTPNHEGGNRNFEGFYFLQKLNAVIKLAYPATIMMAEESSSETKITGLIENDALGFDYKWNMGWMNDVLRFYEMDPLFRKDNFRLLTFSFMYMMNENYILAFSHDEVVHGKKSLMHKMWGDRYKQFAHLRNMYTYMMTHPGKKLLFMGSEFGQFLEWKYDEQLEWENLDDDMNLKMQHFTSTLNHFYEKEPALWELEDSRETIEIIDADNLEDTVLSFIRKGKTKKDFLIVVLNLAPVERHDFVIGVPYPGTYQEILNTEMEEFGGTWTKNNDDMQTIEQSFKQFDYQVQTVLPALGALIIRPKDVNVRIKKKVKKATKVTNGITATNEIQASKLKGGKVNSSPKK</sequence>
<dbReference type="Gene3D" id="2.60.40.10">
    <property type="entry name" value="Immunoglobulins"/>
    <property type="match status" value="1"/>
</dbReference>
<dbReference type="PANTHER" id="PTHR43651:SF3">
    <property type="entry name" value="1,4-ALPHA-GLUCAN-BRANCHING ENZYME"/>
    <property type="match status" value="1"/>
</dbReference>
<evidence type="ECO:0000256" key="2">
    <source>
        <dbReference type="ARBA" id="ARBA00002953"/>
    </source>
</evidence>
<evidence type="ECO:0000256" key="5">
    <source>
        <dbReference type="ARBA" id="ARBA00022600"/>
    </source>
</evidence>
<dbReference type="InterPro" id="IPR014756">
    <property type="entry name" value="Ig_E-set"/>
</dbReference>
<dbReference type="PANTHER" id="PTHR43651">
    <property type="entry name" value="1,4-ALPHA-GLUCAN-BRANCHING ENZYME"/>
    <property type="match status" value="1"/>
</dbReference>
<dbReference type="NCBIfam" id="TIGR01515">
    <property type="entry name" value="branching_enzym"/>
    <property type="match status" value="1"/>
</dbReference>
<evidence type="ECO:0000256" key="6">
    <source>
        <dbReference type="ARBA" id="ARBA00022676"/>
    </source>
</evidence>
<dbReference type="EC" id="2.4.1.18" evidence="10"/>
<name>A0ABZ2SM87_9ENTE</name>
<dbReference type="InterPro" id="IPR013783">
    <property type="entry name" value="Ig-like_fold"/>
</dbReference>
<dbReference type="InterPro" id="IPR013780">
    <property type="entry name" value="Glyco_hydro_b"/>
</dbReference>
<evidence type="ECO:0000256" key="3">
    <source>
        <dbReference type="ARBA" id="ARBA00004964"/>
    </source>
</evidence>
<evidence type="ECO:0000256" key="7">
    <source>
        <dbReference type="ARBA" id="ARBA00022679"/>
    </source>
</evidence>
<dbReference type="NCBIfam" id="NF008967">
    <property type="entry name" value="PRK12313.1"/>
    <property type="match status" value="1"/>
</dbReference>